<reference evidence="3" key="1">
    <citation type="submission" date="2016-06" db="UniProtKB">
        <authorList>
            <consortium name="WormBaseParasite"/>
        </authorList>
    </citation>
    <scope>IDENTIFICATION</scope>
</reference>
<evidence type="ECO:0000313" key="1">
    <source>
        <dbReference type="EMBL" id="VDK45454.1"/>
    </source>
</evidence>
<organism evidence="3">
    <name type="scientific">Gongylonema pulchrum</name>
    <dbReference type="NCBI Taxonomy" id="637853"/>
    <lineage>
        <taxon>Eukaryota</taxon>
        <taxon>Metazoa</taxon>
        <taxon>Ecdysozoa</taxon>
        <taxon>Nematoda</taxon>
        <taxon>Chromadorea</taxon>
        <taxon>Rhabditida</taxon>
        <taxon>Spirurina</taxon>
        <taxon>Spiruromorpha</taxon>
        <taxon>Spiruroidea</taxon>
        <taxon>Gongylonematidae</taxon>
        <taxon>Gongylonema</taxon>
    </lineage>
</organism>
<keyword evidence="2" id="KW-1185">Reference proteome</keyword>
<reference evidence="1 2" key="2">
    <citation type="submission" date="2018-11" db="EMBL/GenBank/DDBJ databases">
        <authorList>
            <consortium name="Pathogen Informatics"/>
        </authorList>
    </citation>
    <scope>NUCLEOTIDE SEQUENCE [LARGE SCALE GENOMIC DNA]</scope>
</reference>
<dbReference type="Proteomes" id="UP000271098">
    <property type="component" value="Unassembled WGS sequence"/>
</dbReference>
<dbReference type="AlphaFoldDB" id="A0A183D722"/>
<dbReference type="WBParaSite" id="GPUH_0000452001-mRNA-1">
    <property type="protein sequence ID" value="GPUH_0000452001-mRNA-1"/>
    <property type="gene ID" value="GPUH_0000452001"/>
</dbReference>
<accession>A0A183D722</accession>
<proteinExistence type="predicted"/>
<evidence type="ECO:0000313" key="3">
    <source>
        <dbReference type="WBParaSite" id="GPUH_0000452001-mRNA-1"/>
    </source>
</evidence>
<dbReference type="EMBL" id="UYRT01008594">
    <property type="protein sequence ID" value="VDK45454.1"/>
    <property type="molecule type" value="Genomic_DNA"/>
</dbReference>
<protein>
    <submittedName>
        <fullName evidence="3">LAM_G_DOMAIN domain-containing protein</fullName>
    </submittedName>
</protein>
<sequence length="95" mass="10392">MYGGRNGTNESWSLQLSATEPPAVNLSKVDAPVSFGGPLTLIVFGGEAVEATTYFLKKDEKIEPNPRLTHWKVCFVLCCSKTILRLGYVRSSLSV</sequence>
<gene>
    <name evidence="1" type="ORF">GPUH_LOCUS4513</name>
</gene>
<name>A0A183D722_9BILA</name>
<evidence type="ECO:0000313" key="2">
    <source>
        <dbReference type="Proteomes" id="UP000271098"/>
    </source>
</evidence>